<protein>
    <submittedName>
        <fullName evidence="3">BlaR1 peptidase M56</fullName>
    </submittedName>
</protein>
<evidence type="ECO:0000313" key="3">
    <source>
        <dbReference type="EMBL" id="PRC94594.1"/>
    </source>
</evidence>
<dbReference type="Proteomes" id="UP000237839">
    <property type="component" value="Unassembled WGS sequence"/>
</dbReference>
<organism evidence="3 4">
    <name type="scientific">Solimicrobium silvestre</name>
    <dbReference type="NCBI Taxonomy" id="2099400"/>
    <lineage>
        <taxon>Bacteria</taxon>
        <taxon>Pseudomonadati</taxon>
        <taxon>Pseudomonadota</taxon>
        <taxon>Betaproteobacteria</taxon>
        <taxon>Burkholderiales</taxon>
        <taxon>Oxalobacteraceae</taxon>
        <taxon>Solimicrobium</taxon>
    </lineage>
</organism>
<dbReference type="PANTHER" id="PTHR34978">
    <property type="entry name" value="POSSIBLE SENSOR-TRANSDUCER PROTEIN BLAR"/>
    <property type="match status" value="1"/>
</dbReference>
<dbReference type="InterPro" id="IPR008756">
    <property type="entry name" value="Peptidase_M56"/>
</dbReference>
<evidence type="ECO:0000259" key="2">
    <source>
        <dbReference type="Pfam" id="PF05569"/>
    </source>
</evidence>
<dbReference type="CDD" id="cd07341">
    <property type="entry name" value="M56_BlaR1_MecR1_like"/>
    <property type="match status" value="1"/>
</dbReference>
<dbReference type="Gene3D" id="3.30.2010.10">
    <property type="entry name" value="Metalloproteases ('zincins'), catalytic domain"/>
    <property type="match status" value="1"/>
</dbReference>
<feature type="transmembrane region" description="Helical" evidence="1">
    <location>
        <begin position="49"/>
        <end position="67"/>
    </location>
</feature>
<dbReference type="EMBL" id="PUGF01000002">
    <property type="protein sequence ID" value="PRC94594.1"/>
    <property type="molecule type" value="Genomic_DNA"/>
</dbReference>
<dbReference type="Pfam" id="PF05569">
    <property type="entry name" value="Peptidase_M56"/>
    <property type="match status" value="1"/>
</dbReference>
<dbReference type="RefSeq" id="WP_105530312.1">
    <property type="nucleotide sequence ID" value="NZ_PUGF01000002.1"/>
</dbReference>
<keyword evidence="4" id="KW-1185">Reference proteome</keyword>
<keyword evidence="1" id="KW-0472">Membrane</keyword>
<gene>
    <name evidence="3" type="ORF">S2091_0597</name>
</gene>
<dbReference type="InterPro" id="IPR052173">
    <property type="entry name" value="Beta-lactam_resp_regulator"/>
</dbReference>
<feature type="transmembrane region" description="Helical" evidence="1">
    <location>
        <begin position="6"/>
        <end position="28"/>
    </location>
</feature>
<dbReference type="AlphaFoldDB" id="A0A2S9H3M9"/>
<name>A0A2S9H3M9_9BURK</name>
<keyword evidence="1" id="KW-0812">Transmembrane</keyword>
<accession>A0A2S9H3M9</accession>
<sequence length="528" mass="58747">MNAQFGFVSAVAHALLHSLWQVALLALLAEVSFSQLRHRSAMARHAVGMGWLVMMLLVPLLTFTQFWQSPSLATDGVPIMPIPFTPGVEHFTPASQPWLDWVLVATTELWLLGAALMLVLQLGGWRMIKHMEQQPYVDLPPEWRNRIERLRGALGISRAVAIRMASKISSPCTAHVLRPIIWLPLTLLTHLPPDQIEALLAHELAHIRRLDWCWNALQCVIESVLFFHPAMWWLSRRIREEREHACDDLAVAVCGNPIALAEALAGLQRQRLVTPRFALAAQGGSLMKRISHLLSGPPARQNWRIPVVLLLLLCSGTLLAMQVEPPRHLLLNLRIDASSNGALTPGNFREYTADYVFDKQRYYRISMDQQGQVREVYKEDGRVKPVDNAVHMWAKELQSMATPPEPPELPALAEVGAPPIPPTPPVPPEFQYSDELKDLFKSMQADGRLAAMVGAPISVERGSFHGSFHTWGARDFHLWGIDDPVGGKAGFSINFVGPKGRAKVAYAGKTQAGVWQASKLEISPLVAN</sequence>
<feature type="transmembrane region" description="Helical" evidence="1">
    <location>
        <begin position="101"/>
        <end position="122"/>
    </location>
</feature>
<keyword evidence="1" id="KW-1133">Transmembrane helix</keyword>
<comment type="caution">
    <text evidence="3">The sequence shown here is derived from an EMBL/GenBank/DDBJ whole genome shotgun (WGS) entry which is preliminary data.</text>
</comment>
<evidence type="ECO:0000313" key="4">
    <source>
        <dbReference type="Proteomes" id="UP000237839"/>
    </source>
</evidence>
<dbReference type="PANTHER" id="PTHR34978:SF3">
    <property type="entry name" value="SLR0241 PROTEIN"/>
    <property type="match status" value="1"/>
</dbReference>
<feature type="transmembrane region" description="Helical" evidence="1">
    <location>
        <begin position="303"/>
        <end position="321"/>
    </location>
</feature>
<evidence type="ECO:0000256" key="1">
    <source>
        <dbReference type="SAM" id="Phobius"/>
    </source>
</evidence>
<reference evidence="3 4" key="1">
    <citation type="submission" date="2018-02" db="EMBL/GenBank/DDBJ databases">
        <title>Solimicrobium silvestre gen. nov., sp. nov., isolated from alpine forest soil.</title>
        <authorList>
            <person name="Margesin R."/>
            <person name="Albuquerque L."/>
            <person name="Zhang D.-C."/>
            <person name="Froufe H.J.C."/>
            <person name="Severino R."/>
            <person name="Roxo I."/>
            <person name="Egas C."/>
            <person name="Da Costa M.S."/>
        </authorList>
    </citation>
    <scope>NUCLEOTIDE SEQUENCE [LARGE SCALE GENOMIC DNA]</scope>
    <source>
        <strain evidence="3 4">S20-91</strain>
    </source>
</reference>
<feature type="domain" description="Peptidase M56" evidence="2">
    <location>
        <begin position="102"/>
        <end position="253"/>
    </location>
</feature>
<dbReference type="OrthoDB" id="15218at2"/>
<proteinExistence type="predicted"/>